<feature type="compositionally biased region" description="Polar residues" evidence="1">
    <location>
        <begin position="560"/>
        <end position="570"/>
    </location>
</feature>
<organism evidence="3 4">
    <name type="scientific">Lottia gigantea</name>
    <name type="common">Giant owl limpet</name>
    <dbReference type="NCBI Taxonomy" id="225164"/>
    <lineage>
        <taxon>Eukaryota</taxon>
        <taxon>Metazoa</taxon>
        <taxon>Spiralia</taxon>
        <taxon>Lophotrochozoa</taxon>
        <taxon>Mollusca</taxon>
        <taxon>Gastropoda</taxon>
        <taxon>Patellogastropoda</taxon>
        <taxon>Lottioidea</taxon>
        <taxon>Lottiidae</taxon>
        <taxon>Lottia</taxon>
    </lineage>
</organism>
<feature type="region of interest" description="Disordered" evidence="1">
    <location>
        <begin position="546"/>
        <end position="570"/>
    </location>
</feature>
<feature type="compositionally biased region" description="Polar residues" evidence="1">
    <location>
        <begin position="317"/>
        <end position="330"/>
    </location>
</feature>
<feature type="region of interest" description="Disordered" evidence="1">
    <location>
        <begin position="462"/>
        <end position="484"/>
    </location>
</feature>
<dbReference type="CTD" id="20236846"/>
<feature type="compositionally biased region" description="Low complexity" evidence="1">
    <location>
        <begin position="361"/>
        <end position="373"/>
    </location>
</feature>
<dbReference type="InterPro" id="IPR001849">
    <property type="entry name" value="PH_domain"/>
</dbReference>
<dbReference type="Pfam" id="PF00169">
    <property type="entry name" value="PH"/>
    <property type="match status" value="1"/>
</dbReference>
<sequence length="790" mass="86558">MTTEKGIEKSGYLEVKQPSSTKGRKLKSWKKKWVVVHQMSDLANGKYNAKIDIYSDANSAKKSPTDKMTFVLENITAVQLSKSKTHPNAFEVVETEPVLVFSAASEQETATWMSIYRRIFQHDELGEFDIFGVNIISNAHAKRLNLEGRVLLSISSATVGVLTPDYKQVVQWKLSTIKRFYTEDDSRDQTQKLFIIETGPSSASGEGTCRFSTPEWDLILSTIRKNINSAISERQHLKLAEQVRERSSSTSTTTSEYHFTNLLANSDVPSGSCSDRSNSVNSLGSSVFTNGSNPDCSATPPLSPVSTSGRKLEVPPITSTPNLSRNIRSDSFNVTGSTISVVEDGYSVIKPGDEQGIKPRSGSVSSTNSTSSNRSDHSRSITRDSGILETRNESLETKSDSLPLRTVSNSFDSGFSNGSYDETTKRKGSDVDKAIAEETPDVKPDPSNIYQELDYAKVLNGQMENSVPEKRSRRHSTGDVEKDSDYAELDCRKGEDGTGIFSSTGLTVPLDIPPALPDRPASLRWSHSMRAKPNWKKRLSALLISGQSPGHSPERCESPVSHQKSPVDSPVQDNNIVSNHAVTAVTEPTNQSGSEEEHLYQSIPEVLASSQKKFATLPTRFSPIDLEPSHVASDIVLPTGTFSFDHVINSINSKTHELKLLDTIKPVSKPHTKSDPLIDFFFKDDGFEILTSSAVSTSTPSAPQLIIEQVPITISPDQPSEGQKPLMEFSSEESLPVISPTPAAVLQEGLYMDMTAQKMPKVVINRAESVEYIPPSEMKAAMSEGNLIDI</sequence>
<dbReference type="RefSeq" id="XP_009066596.1">
    <property type="nucleotide sequence ID" value="XM_009068348.1"/>
</dbReference>
<dbReference type="STRING" id="225164.V3YXJ6"/>
<dbReference type="EMBL" id="KB203854">
    <property type="protein sequence ID" value="ESO82803.1"/>
    <property type="molecule type" value="Genomic_DNA"/>
</dbReference>
<feature type="compositionally biased region" description="Basic and acidic residues" evidence="1">
    <location>
        <begin position="390"/>
        <end position="399"/>
    </location>
</feature>
<feature type="region of interest" description="Disordered" evidence="1">
    <location>
        <begin position="284"/>
        <end position="330"/>
    </location>
</feature>
<reference evidence="3 4" key="1">
    <citation type="journal article" date="2013" name="Nature">
        <title>Insights into bilaterian evolution from three spiralian genomes.</title>
        <authorList>
            <person name="Simakov O."/>
            <person name="Marletaz F."/>
            <person name="Cho S.J."/>
            <person name="Edsinger-Gonzales E."/>
            <person name="Havlak P."/>
            <person name="Hellsten U."/>
            <person name="Kuo D.H."/>
            <person name="Larsson T."/>
            <person name="Lv J."/>
            <person name="Arendt D."/>
            <person name="Savage R."/>
            <person name="Osoegawa K."/>
            <person name="de Jong P."/>
            <person name="Grimwood J."/>
            <person name="Chapman J.A."/>
            <person name="Shapiro H."/>
            <person name="Aerts A."/>
            <person name="Otillar R.P."/>
            <person name="Terry A.Y."/>
            <person name="Boore J.L."/>
            <person name="Grigoriev I.V."/>
            <person name="Lindberg D.R."/>
            <person name="Seaver E.C."/>
            <person name="Weisblat D.A."/>
            <person name="Putnam N.H."/>
            <person name="Rokhsar D.S."/>
        </authorList>
    </citation>
    <scope>NUCLEOTIDE SEQUENCE [LARGE SCALE GENOMIC DNA]</scope>
</reference>
<name>V3YXJ6_LOTGI</name>
<feature type="domain" description="PH" evidence="2">
    <location>
        <begin position="6"/>
        <end position="121"/>
    </location>
</feature>
<dbReference type="GO" id="GO:0007169">
    <property type="term" value="P:cell surface receptor protein tyrosine kinase signaling pathway"/>
    <property type="evidence" value="ECO:0007669"/>
    <property type="project" value="TreeGrafter"/>
</dbReference>
<accession>V3YXJ6</accession>
<dbReference type="PANTHER" id="PTHR21258">
    <property type="entry name" value="DOCKING PROTEIN RELATED"/>
    <property type="match status" value="1"/>
</dbReference>
<dbReference type="PANTHER" id="PTHR21258:SF62">
    <property type="entry name" value="INSULIN RECEPTOR SUBSTRATE 1"/>
    <property type="match status" value="1"/>
</dbReference>
<keyword evidence="4" id="KW-1185">Reference proteome</keyword>
<dbReference type="InterPro" id="IPR011993">
    <property type="entry name" value="PH-like_dom_sf"/>
</dbReference>
<dbReference type="Gene3D" id="2.30.29.30">
    <property type="entry name" value="Pleckstrin-homology domain (PH domain)/Phosphotyrosine-binding domain (PTB)"/>
    <property type="match status" value="2"/>
</dbReference>
<evidence type="ECO:0000313" key="4">
    <source>
        <dbReference type="Proteomes" id="UP000030746"/>
    </source>
</evidence>
<dbReference type="Proteomes" id="UP000030746">
    <property type="component" value="Unassembled WGS sequence"/>
</dbReference>
<dbReference type="PROSITE" id="PS50003">
    <property type="entry name" value="PH_DOMAIN"/>
    <property type="match status" value="1"/>
</dbReference>
<dbReference type="SMART" id="SM00233">
    <property type="entry name" value="PH"/>
    <property type="match status" value="1"/>
</dbReference>
<evidence type="ECO:0000256" key="1">
    <source>
        <dbReference type="SAM" id="MobiDB-lite"/>
    </source>
</evidence>
<dbReference type="OMA" id="NTHASKW"/>
<dbReference type="KEGG" id="lgi:LOTGIDRAFT_155833"/>
<dbReference type="GeneID" id="20236846"/>
<dbReference type="OrthoDB" id="6077994at2759"/>
<feature type="compositionally biased region" description="Low complexity" evidence="1">
    <location>
        <begin position="408"/>
        <end position="421"/>
    </location>
</feature>
<dbReference type="AlphaFoldDB" id="V3YXJ6"/>
<dbReference type="HOGENOM" id="CLU_355367_0_0_1"/>
<feature type="compositionally biased region" description="Polar residues" evidence="1">
    <location>
        <begin position="284"/>
        <end position="296"/>
    </location>
</feature>
<dbReference type="InterPro" id="IPR050996">
    <property type="entry name" value="Docking_Protein_DOK"/>
</dbReference>
<protein>
    <recommendedName>
        <fullName evidence="2">PH domain-containing protein</fullName>
    </recommendedName>
</protein>
<feature type="compositionally biased region" description="Basic and acidic residues" evidence="1">
    <location>
        <begin position="422"/>
        <end position="432"/>
    </location>
</feature>
<evidence type="ECO:0000313" key="3">
    <source>
        <dbReference type="EMBL" id="ESO82803.1"/>
    </source>
</evidence>
<gene>
    <name evidence="3" type="ORF">LOTGIDRAFT_155833</name>
</gene>
<dbReference type="SMART" id="SM01244">
    <property type="entry name" value="IRS"/>
    <property type="match status" value="1"/>
</dbReference>
<dbReference type="GO" id="GO:0005737">
    <property type="term" value="C:cytoplasm"/>
    <property type="evidence" value="ECO:0007669"/>
    <property type="project" value="TreeGrafter"/>
</dbReference>
<dbReference type="Pfam" id="PF02174">
    <property type="entry name" value="IRS"/>
    <property type="match status" value="1"/>
</dbReference>
<evidence type="ECO:0000259" key="2">
    <source>
        <dbReference type="PROSITE" id="PS50003"/>
    </source>
</evidence>
<dbReference type="SUPFAM" id="SSF50729">
    <property type="entry name" value="PH domain-like"/>
    <property type="match status" value="2"/>
</dbReference>
<feature type="region of interest" description="Disordered" evidence="1">
    <location>
        <begin position="346"/>
        <end position="432"/>
    </location>
</feature>
<proteinExistence type="predicted"/>
<dbReference type="InterPro" id="IPR002404">
    <property type="entry name" value="IRS_PTB"/>
</dbReference>